<dbReference type="InterPro" id="IPR029044">
    <property type="entry name" value="Nucleotide-diphossugar_trans"/>
</dbReference>
<dbReference type="InterPro" id="IPR001173">
    <property type="entry name" value="Glyco_trans_2-like"/>
</dbReference>
<reference evidence="2 3" key="1">
    <citation type="submission" date="2016-12" db="EMBL/GenBank/DDBJ databases">
        <authorList>
            <person name="Song W.-J."/>
            <person name="Kurnit D.M."/>
        </authorList>
    </citation>
    <scope>NUCLEOTIDE SEQUENCE [LARGE SCALE GENOMIC DNA]</scope>
    <source>
        <strain evidence="2 3">DSM 11393</strain>
    </source>
</reference>
<feature type="domain" description="Glycosyltransferase 2-like" evidence="1">
    <location>
        <begin position="8"/>
        <end position="114"/>
    </location>
</feature>
<evidence type="ECO:0000259" key="1">
    <source>
        <dbReference type="Pfam" id="PF00535"/>
    </source>
</evidence>
<dbReference type="Gene3D" id="3.90.550.10">
    <property type="entry name" value="Spore Coat Polysaccharide Biosynthesis Protein SpsA, Chain A"/>
    <property type="match status" value="1"/>
</dbReference>
<dbReference type="STRING" id="1121455.SAMN02745728_01197"/>
<dbReference type="Proteomes" id="UP000186469">
    <property type="component" value="Unassembled WGS sequence"/>
</dbReference>
<evidence type="ECO:0000313" key="3">
    <source>
        <dbReference type="Proteomes" id="UP000186469"/>
    </source>
</evidence>
<organism evidence="2 3">
    <name type="scientific">Desulfovibrio litoralis DSM 11393</name>
    <dbReference type="NCBI Taxonomy" id="1121455"/>
    <lineage>
        <taxon>Bacteria</taxon>
        <taxon>Pseudomonadati</taxon>
        <taxon>Thermodesulfobacteriota</taxon>
        <taxon>Desulfovibrionia</taxon>
        <taxon>Desulfovibrionales</taxon>
        <taxon>Desulfovibrionaceae</taxon>
        <taxon>Desulfovibrio</taxon>
    </lineage>
</organism>
<dbReference type="GO" id="GO:0016740">
    <property type="term" value="F:transferase activity"/>
    <property type="evidence" value="ECO:0007669"/>
    <property type="project" value="UniProtKB-KW"/>
</dbReference>
<dbReference type="AlphaFoldDB" id="A0A1M7SRY1"/>
<gene>
    <name evidence="2" type="ORF">SAMN02745728_01197</name>
</gene>
<dbReference type="RefSeq" id="WP_072696878.1">
    <property type="nucleotide sequence ID" value="NZ_FRDI01000004.1"/>
</dbReference>
<accession>A0A1M7SRY1</accession>
<dbReference type="PANTHER" id="PTHR43179:SF7">
    <property type="entry name" value="RHAMNOSYLTRANSFERASE WBBL"/>
    <property type="match status" value="1"/>
</dbReference>
<name>A0A1M7SRY1_9BACT</name>
<dbReference type="PANTHER" id="PTHR43179">
    <property type="entry name" value="RHAMNOSYLTRANSFERASE WBBL"/>
    <property type="match status" value="1"/>
</dbReference>
<sequence>MPLPVVNITIPVFNRFHLTQKTILSLRRCSQRIPFVITVVDNGSEPDLAQRLVEFYKDGIIDHLFRLPENMGISCAANIGWQLVEAPFYMKLDNDIQILDPEWLIKLFRLWSHGQPLSTLSPVWLNGAVLSDLSSVCEDDKKLFEHAQSIHTPDGILGFCETNGAGAGILIPKALSDVLGLWNEDYGLYGAEDGDYGLRMVCSGFPQYLYLATGLTEHLGAVSNESWEVDRKKEHRNLFIDPQGGLGLFKINHYLYSQHIRTCKVPLRYEVVDIDSNNAVRLAEREEYLRVRKALTKCKYLLDKQVDEKGKYAIFDPEFVALLKNIMARCGQSCS</sequence>
<keyword evidence="2" id="KW-0808">Transferase</keyword>
<evidence type="ECO:0000313" key="2">
    <source>
        <dbReference type="EMBL" id="SHN61164.1"/>
    </source>
</evidence>
<dbReference type="EMBL" id="FRDI01000004">
    <property type="protein sequence ID" value="SHN61164.1"/>
    <property type="molecule type" value="Genomic_DNA"/>
</dbReference>
<keyword evidence="3" id="KW-1185">Reference proteome</keyword>
<protein>
    <submittedName>
        <fullName evidence="2">Glycosyltransferase, GT2 family</fullName>
    </submittedName>
</protein>
<dbReference type="SUPFAM" id="SSF53448">
    <property type="entry name" value="Nucleotide-diphospho-sugar transferases"/>
    <property type="match status" value="1"/>
</dbReference>
<dbReference type="Pfam" id="PF00535">
    <property type="entry name" value="Glycos_transf_2"/>
    <property type="match status" value="1"/>
</dbReference>
<dbReference type="OrthoDB" id="5453183at2"/>
<proteinExistence type="predicted"/>